<dbReference type="Pfam" id="PF01607">
    <property type="entry name" value="CBM_14"/>
    <property type="match status" value="1"/>
</dbReference>
<dbReference type="EMBL" id="JH668410">
    <property type="protein sequence ID" value="KAG6451607.1"/>
    <property type="molecule type" value="Genomic_DNA"/>
</dbReference>
<reference evidence="3" key="1">
    <citation type="journal article" date="2016" name="Insect Biochem. Mol. Biol.">
        <title>Multifaceted biological insights from a draft genome sequence of the tobacco hornworm moth, Manduca sexta.</title>
        <authorList>
            <person name="Kanost M.R."/>
            <person name="Arrese E.L."/>
            <person name="Cao X."/>
            <person name="Chen Y.R."/>
            <person name="Chellapilla S."/>
            <person name="Goldsmith M.R."/>
            <person name="Grosse-Wilde E."/>
            <person name="Heckel D.G."/>
            <person name="Herndon N."/>
            <person name="Jiang H."/>
            <person name="Papanicolaou A."/>
            <person name="Qu J."/>
            <person name="Soulages J.L."/>
            <person name="Vogel H."/>
            <person name="Walters J."/>
            <person name="Waterhouse R.M."/>
            <person name="Ahn S.J."/>
            <person name="Almeida F.C."/>
            <person name="An C."/>
            <person name="Aqrawi P."/>
            <person name="Bretschneider A."/>
            <person name="Bryant W.B."/>
            <person name="Bucks S."/>
            <person name="Chao H."/>
            <person name="Chevignon G."/>
            <person name="Christen J.M."/>
            <person name="Clarke D.F."/>
            <person name="Dittmer N.T."/>
            <person name="Ferguson L.C.F."/>
            <person name="Garavelou S."/>
            <person name="Gordon K.H.J."/>
            <person name="Gunaratna R.T."/>
            <person name="Han Y."/>
            <person name="Hauser F."/>
            <person name="He Y."/>
            <person name="Heidel-Fischer H."/>
            <person name="Hirsh A."/>
            <person name="Hu Y."/>
            <person name="Jiang H."/>
            <person name="Kalra D."/>
            <person name="Klinner C."/>
            <person name="Konig C."/>
            <person name="Kovar C."/>
            <person name="Kroll A.R."/>
            <person name="Kuwar S.S."/>
            <person name="Lee S.L."/>
            <person name="Lehman R."/>
            <person name="Li K."/>
            <person name="Li Z."/>
            <person name="Liang H."/>
            <person name="Lovelace S."/>
            <person name="Lu Z."/>
            <person name="Mansfield J.H."/>
            <person name="McCulloch K.J."/>
            <person name="Mathew T."/>
            <person name="Morton B."/>
            <person name="Muzny D.M."/>
            <person name="Neunemann D."/>
            <person name="Ongeri F."/>
            <person name="Pauchet Y."/>
            <person name="Pu L.L."/>
            <person name="Pyrousis I."/>
            <person name="Rao X.J."/>
            <person name="Redding A."/>
            <person name="Roesel C."/>
            <person name="Sanchez-Gracia A."/>
            <person name="Schaack S."/>
            <person name="Shukla A."/>
            <person name="Tetreau G."/>
            <person name="Wang Y."/>
            <person name="Xiong G.H."/>
            <person name="Traut W."/>
            <person name="Walsh T.K."/>
            <person name="Worley K.C."/>
            <person name="Wu D."/>
            <person name="Wu W."/>
            <person name="Wu Y.Q."/>
            <person name="Zhang X."/>
            <person name="Zou Z."/>
            <person name="Zucker H."/>
            <person name="Briscoe A.D."/>
            <person name="Burmester T."/>
            <person name="Clem R.J."/>
            <person name="Feyereisen R."/>
            <person name="Grimmelikhuijzen C.J.P."/>
            <person name="Hamodrakas S.J."/>
            <person name="Hansson B.S."/>
            <person name="Huguet E."/>
            <person name="Jermiin L.S."/>
            <person name="Lan Q."/>
            <person name="Lehman H.K."/>
            <person name="Lorenzen M."/>
            <person name="Merzendorfer H."/>
            <person name="Michalopoulos I."/>
            <person name="Morton D.B."/>
            <person name="Muthukrishnan S."/>
            <person name="Oakeshott J.G."/>
            <person name="Palmer W."/>
            <person name="Park Y."/>
            <person name="Passarelli A.L."/>
            <person name="Rozas J."/>
            <person name="Schwartz L.M."/>
            <person name="Smith W."/>
            <person name="Southgate A."/>
            <person name="Vilcinskas A."/>
            <person name="Vogt R."/>
            <person name="Wang P."/>
            <person name="Werren J."/>
            <person name="Yu X.Q."/>
            <person name="Zhou J.J."/>
            <person name="Brown S.J."/>
            <person name="Scherer S.E."/>
            <person name="Richards S."/>
            <person name="Blissard G.W."/>
        </authorList>
    </citation>
    <scope>NUCLEOTIDE SEQUENCE</scope>
</reference>
<keyword evidence="1" id="KW-0732">Signal</keyword>
<dbReference type="AlphaFoldDB" id="A0A921Z7H4"/>
<keyword evidence="4" id="KW-1185">Reference proteome</keyword>
<feature type="signal peptide" evidence="1">
    <location>
        <begin position="1"/>
        <end position="16"/>
    </location>
</feature>
<accession>A0A921Z7H4</accession>
<dbReference type="EMBL" id="JH668410">
    <property type="protein sequence ID" value="KAG6451608.1"/>
    <property type="molecule type" value="Genomic_DNA"/>
</dbReference>
<organism evidence="3 4">
    <name type="scientific">Manduca sexta</name>
    <name type="common">Tobacco hawkmoth</name>
    <name type="synonym">Tobacco hornworm</name>
    <dbReference type="NCBI Taxonomy" id="7130"/>
    <lineage>
        <taxon>Eukaryota</taxon>
        <taxon>Metazoa</taxon>
        <taxon>Ecdysozoa</taxon>
        <taxon>Arthropoda</taxon>
        <taxon>Hexapoda</taxon>
        <taxon>Insecta</taxon>
        <taxon>Pterygota</taxon>
        <taxon>Neoptera</taxon>
        <taxon>Endopterygota</taxon>
        <taxon>Lepidoptera</taxon>
        <taxon>Glossata</taxon>
        <taxon>Ditrysia</taxon>
        <taxon>Bombycoidea</taxon>
        <taxon>Sphingidae</taxon>
        <taxon>Sphinginae</taxon>
        <taxon>Sphingini</taxon>
        <taxon>Manduca</taxon>
    </lineage>
</organism>
<feature type="domain" description="Chitin-binding type-2" evidence="2">
    <location>
        <begin position="28"/>
        <end position="87"/>
    </location>
</feature>
<dbReference type="PROSITE" id="PS50940">
    <property type="entry name" value="CHIT_BIND_II"/>
    <property type="match status" value="1"/>
</dbReference>
<protein>
    <recommendedName>
        <fullName evidence="2">Chitin-binding type-2 domain-containing protein</fullName>
    </recommendedName>
</protein>
<name>A0A921Z7H4_MANSE</name>
<proteinExistence type="predicted"/>
<reference evidence="3" key="2">
    <citation type="submission" date="2020-12" db="EMBL/GenBank/DDBJ databases">
        <authorList>
            <person name="Kanost M."/>
        </authorList>
    </citation>
    <scope>NUCLEOTIDE SEQUENCE</scope>
</reference>
<dbReference type="InterPro" id="IPR002557">
    <property type="entry name" value="Chitin-bd_dom"/>
</dbReference>
<dbReference type="SMART" id="SM00494">
    <property type="entry name" value="ChtBD2"/>
    <property type="match status" value="1"/>
</dbReference>
<evidence type="ECO:0000259" key="2">
    <source>
        <dbReference type="PROSITE" id="PS50940"/>
    </source>
</evidence>
<comment type="caution">
    <text evidence="3">The sequence shown here is derived from an EMBL/GenBank/DDBJ whole genome shotgun (WGS) entry which is preliminary data.</text>
</comment>
<dbReference type="Proteomes" id="UP000791440">
    <property type="component" value="Unassembled WGS sequence"/>
</dbReference>
<evidence type="ECO:0000313" key="4">
    <source>
        <dbReference type="Proteomes" id="UP000791440"/>
    </source>
</evidence>
<dbReference type="GO" id="GO:0005576">
    <property type="term" value="C:extracellular region"/>
    <property type="evidence" value="ECO:0007669"/>
    <property type="project" value="InterPro"/>
</dbReference>
<evidence type="ECO:0000313" key="3">
    <source>
        <dbReference type="EMBL" id="KAG6451607.1"/>
    </source>
</evidence>
<gene>
    <name evidence="3" type="ORF">O3G_MSEX007252</name>
</gene>
<evidence type="ECO:0000256" key="1">
    <source>
        <dbReference type="SAM" id="SignalP"/>
    </source>
</evidence>
<feature type="chain" id="PRO_5038276470" description="Chitin-binding type-2 domain-containing protein" evidence="1">
    <location>
        <begin position="17"/>
        <end position="154"/>
    </location>
</feature>
<dbReference type="GO" id="GO:0008061">
    <property type="term" value="F:chitin binding"/>
    <property type="evidence" value="ECO:0007669"/>
    <property type="project" value="InterPro"/>
</dbReference>
<sequence>MLEKLLFLALVASVMGRPDVSRSLYKPSDLCPPRHEHHLIHHEYDCKKFYHCKFGMKEIYPKDCAPGTEFAYELQICHYPHIAQCKLSGAHNDRPKTETWEQSNVDISATNVSTIVPPSTNVSTVLPPATNISTVVPPAINNSTYGHRLQTFLP</sequence>